<dbReference type="InterPro" id="IPR003838">
    <property type="entry name" value="ABC3_permease_C"/>
</dbReference>
<feature type="transmembrane region" description="Helical" evidence="6">
    <location>
        <begin position="766"/>
        <end position="791"/>
    </location>
</feature>
<dbReference type="SUPFAM" id="SSF52540">
    <property type="entry name" value="P-loop containing nucleoside triphosphate hydrolases"/>
    <property type="match status" value="1"/>
</dbReference>
<evidence type="ECO:0000256" key="5">
    <source>
        <dbReference type="ARBA" id="ARBA00023136"/>
    </source>
</evidence>
<evidence type="ECO:0000256" key="6">
    <source>
        <dbReference type="SAM" id="Phobius"/>
    </source>
</evidence>
<evidence type="ECO:0000256" key="3">
    <source>
        <dbReference type="ARBA" id="ARBA00022692"/>
    </source>
</evidence>
<evidence type="ECO:0000256" key="1">
    <source>
        <dbReference type="ARBA" id="ARBA00004651"/>
    </source>
</evidence>
<comment type="caution">
    <text evidence="8">The sequence shown here is derived from an EMBL/GenBank/DDBJ whole genome shotgun (WGS) entry which is preliminary data.</text>
</comment>
<dbReference type="Pfam" id="PF02687">
    <property type="entry name" value="FtsX"/>
    <property type="match status" value="1"/>
</dbReference>
<keyword evidence="2" id="KW-1003">Cell membrane</keyword>
<sequence length="809" mass="92199">MFFLGEDISKFSEAEMDKYRNIETGIVFQNYNLIESMTVYDNIAVALEIQKGNNKDAIDKKIKEVLEYVNLEEYENRKVTELSGGQRQRVAIARALVKNPYIILADEPTGNLDRQTGTRIIELLKSISENCLVIIITHDENIAKEYGDTIIRLSDGCVDSIKGNDELKETFSVVYSDDESERSLSFSTEKEFSEFILSLLNKKRSLELKLQKDTIAESSSVKTEKKHVSQEVKRLPAKRITYFAAKNFSSRPMRAFFVTLLFSLSLTLLMATLHMSEFNYGTVMTDYLDRYGIEEVYLQKEVTYSDSLYENHSKALTNGCFFNSLLNDNYTGVNVFKITDKLGNIYRIDSDGTPVFSNFNGSINYVIDNGLVYTEDQLAQGKLPESPNDIVITDYLAKEILSGEGDAVGQTVYVSGVEMKVCGILRTDYIAYNYKYKKKYAYTDMYTEYHAKRDYEVAVVTEAFVELFKAKNKQLQLEYANFTMPNKDLDFKLYPDIYCCGSDEIKSSKELIIAGEIPSKENEVMVSDIFYNRYILQTDDTATNSEQLQTSPDASDVDFVPTEFEYVDMYADKFCNYYSDSINVYDFIGNVKVVGVYSTDTLQEISNTDIIFYQDVYNKLYDYYFDNLFFTDCGLSLTEMTHEELVKISNDLDVIINEPSVRLIYSVRDMVISLMPVLQILLFIALSITVLVLFSFITFSINSNSRQIGILRSIGVTRNDTVRIFVAETIIIALIALVVSYVMDVVLTIYINNMYAASLAENPFNIIIPNIAICLIIPLITVALTLVSSVIPIRMMSKKRPVEIIRSSE</sequence>
<dbReference type="InterPro" id="IPR027417">
    <property type="entry name" value="P-loop_NTPase"/>
</dbReference>
<evidence type="ECO:0000313" key="9">
    <source>
        <dbReference type="Proteomes" id="UP000018142"/>
    </source>
</evidence>
<feature type="transmembrane region" description="Helical" evidence="6">
    <location>
        <begin position="722"/>
        <end position="751"/>
    </location>
</feature>
<evidence type="ECO:0000259" key="7">
    <source>
        <dbReference type="PROSITE" id="PS50893"/>
    </source>
</evidence>
<keyword evidence="3 6" id="KW-0812">Transmembrane</keyword>
<dbReference type="InterPro" id="IPR015854">
    <property type="entry name" value="ABC_transpr_LolD-like"/>
</dbReference>
<dbReference type="Proteomes" id="UP000018142">
    <property type="component" value="Unassembled WGS sequence"/>
</dbReference>
<dbReference type="PANTHER" id="PTHR24220">
    <property type="entry name" value="IMPORT ATP-BINDING PROTEIN"/>
    <property type="match status" value="1"/>
</dbReference>
<evidence type="ECO:0000256" key="4">
    <source>
        <dbReference type="ARBA" id="ARBA00022989"/>
    </source>
</evidence>
<dbReference type="GO" id="GO:0005524">
    <property type="term" value="F:ATP binding"/>
    <property type="evidence" value="ECO:0007669"/>
    <property type="project" value="InterPro"/>
</dbReference>
<dbReference type="GO" id="GO:0005886">
    <property type="term" value="C:plasma membrane"/>
    <property type="evidence" value="ECO:0007669"/>
    <property type="project" value="UniProtKB-SubCell"/>
</dbReference>
<dbReference type="GO" id="GO:0016887">
    <property type="term" value="F:ATP hydrolysis activity"/>
    <property type="evidence" value="ECO:0007669"/>
    <property type="project" value="InterPro"/>
</dbReference>
<dbReference type="InterPro" id="IPR017871">
    <property type="entry name" value="ABC_transporter-like_CS"/>
</dbReference>
<reference evidence="8" key="1">
    <citation type="submission" date="2012-11" db="EMBL/GenBank/DDBJ databases">
        <title>Dependencies among metagenomic species, viruses, plasmids and units of genetic variation.</title>
        <authorList>
            <person name="Nielsen H.B."/>
            <person name="Almeida M."/>
            <person name="Juncker A.S."/>
            <person name="Rasmussen S."/>
            <person name="Li J."/>
            <person name="Sunagawa S."/>
            <person name="Plichta D."/>
            <person name="Gautier L."/>
            <person name="Le Chatelier E."/>
            <person name="Peletier E."/>
            <person name="Bonde I."/>
            <person name="Nielsen T."/>
            <person name="Manichanh C."/>
            <person name="Arumugam M."/>
            <person name="Batto J."/>
            <person name="Santos M.B.Q.D."/>
            <person name="Blom N."/>
            <person name="Borruel N."/>
            <person name="Burgdorf K.S."/>
            <person name="Boumezbeur F."/>
            <person name="Casellas F."/>
            <person name="Dore J."/>
            <person name="Guarner F."/>
            <person name="Hansen T."/>
            <person name="Hildebrand F."/>
            <person name="Kaas R.S."/>
            <person name="Kennedy S."/>
            <person name="Kristiansen K."/>
            <person name="Kultima J.R."/>
            <person name="Leonard P."/>
            <person name="Levenez F."/>
            <person name="Lund O."/>
            <person name="Moumen B."/>
            <person name="Le Paslier D."/>
            <person name="Pons N."/>
            <person name="Pedersen O."/>
            <person name="Prifti E."/>
            <person name="Qin J."/>
            <person name="Raes J."/>
            <person name="Tap J."/>
            <person name="Tims S."/>
            <person name="Ussery D.W."/>
            <person name="Yamada T."/>
            <person name="MetaHit consortium"/>
            <person name="Renault P."/>
            <person name="Sicheritz-Ponten T."/>
            <person name="Bork P."/>
            <person name="Wang J."/>
            <person name="Brunak S."/>
            <person name="Ehrlich S.D."/>
        </authorList>
    </citation>
    <scope>NUCLEOTIDE SEQUENCE [LARGE SCALE GENOMIC DNA]</scope>
</reference>
<evidence type="ECO:0000313" key="8">
    <source>
        <dbReference type="EMBL" id="CDC45374.1"/>
    </source>
</evidence>
<feature type="transmembrane region" description="Helical" evidence="6">
    <location>
        <begin position="680"/>
        <end position="701"/>
    </location>
</feature>
<protein>
    <submittedName>
        <fullName evidence="8">ABC-type antimicrobial peptide transport system ATPase component</fullName>
    </submittedName>
</protein>
<proteinExistence type="predicted"/>
<dbReference type="GO" id="GO:0022857">
    <property type="term" value="F:transmembrane transporter activity"/>
    <property type="evidence" value="ECO:0007669"/>
    <property type="project" value="TreeGrafter"/>
</dbReference>
<keyword evidence="5 6" id="KW-0472">Membrane</keyword>
<dbReference type="PANTHER" id="PTHR24220:SF86">
    <property type="entry name" value="ABC TRANSPORTER ABCH.1"/>
    <property type="match status" value="1"/>
</dbReference>
<accession>R6RJ68</accession>
<keyword evidence="4 6" id="KW-1133">Transmembrane helix</keyword>
<evidence type="ECO:0000256" key="2">
    <source>
        <dbReference type="ARBA" id="ARBA00022475"/>
    </source>
</evidence>
<dbReference type="InterPro" id="IPR003439">
    <property type="entry name" value="ABC_transporter-like_ATP-bd"/>
</dbReference>
<name>R6RJ68_9FIRM</name>
<dbReference type="AlphaFoldDB" id="R6RJ68"/>
<dbReference type="PROSITE" id="PS50893">
    <property type="entry name" value="ABC_TRANSPORTER_2"/>
    <property type="match status" value="1"/>
</dbReference>
<dbReference type="Pfam" id="PF00005">
    <property type="entry name" value="ABC_tran"/>
    <property type="match status" value="1"/>
</dbReference>
<comment type="subcellular location">
    <subcellularLocation>
        <location evidence="1">Cell membrane</location>
        <topology evidence="1">Multi-pass membrane protein</topology>
    </subcellularLocation>
</comment>
<organism evidence="8 9">
    <name type="scientific">[Eubacterium] siraeum CAG:80</name>
    <dbReference type="NCBI Taxonomy" id="1263080"/>
    <lineage>
        <taxon>Bacteria</taxon>
        <taxon>Bacillati</taxon>
        <taxon>Bacillota</taxon>
        <taxon>Clostridia</taxon>
        <taxon>Eubacteriales</taxon>
        <taxon>Oscillospiraceae</taxon>
        <taxon>Oscillospiraceae incertae sedis</taxon>
    </lineage>
</organism>
<dbReference type="EMBL" id="CBFJ010000084">
    <property type="protein sequence ID" value="CDC45374.1"/>
    <property type="molecule type" value="Genomic_DNA"/>
</dbReference>
<dbReference type="Gene3D" id="3.40.50.300">
    <property type="entry name" value="P-loop containing nucleotide triphosphate hydrolases"/>
    <property type="match status" value="1"/>
</dbReference>
<gene>
    <name evidence="8" type="ORF">BN788_01690</name>
</gene>
<dbReference type="PROSITE" id="PS00211">
    <property type="entry name" value="ABC_TRANSPORTER_1"/>
    <property type="match status" value="1"/>
</dbReference>
<feature type="domain" description="ABC transporter" evidence="7">
    <location>
        <begin position="3"/>
        <end position="180"/>
    </location>
</feature>